<dbReference type="Proteomes" id="UP000285456">
    <property type="component" value="Unassembled WGS sequence"/>
</dbReference>
<gene>
    <name evidence="2" type="ORF">D1B32_19655</name>
</gene>
<proteinExistence type="inferred from homology"/>
<dbReference type="InterPro" id="IPR008794">
    <property type="entry name" value="Pro_racemase_fam"/>
</dbReference>
<comment type="similarity">
    <text evidence="1">Belongs to the proline racemase family.</text>
</comment>
<dbReference type="AlphaFoldDB" id="A0A417YBI1"/>
<accession>A0A417YBI1</accession>
<sequence length="317" mass="34822">MKIKTTYTATDVHVAGEAYRIIKDVPFSYYQSLHELNEQFPIIYELEIKLLLNEPRGFAGLNGCLVVPPFRSGADVAVVFFDHDGTVPMQYGGIVAVLTALLESGQLKAKPSAKYNIETVSGIVTVTATLQDDEVKAVALKSEPYQVVKTNVPVSYLDLQAEVAFVQGDHFYAIYDKAGLPFDITIENLSDINQWGKKAIEALGGNHAFSRIILLDHSEKNKGKINTVTFRPDAYIVRSPGFGTLAACSTYLLENGDICADRQIENESIFNAKLIGELSTEVEGVYSFSFSARGFITGIQTYVLDPTDPLSEGFLLK</sequence>
<dbReference type="SUPFAM" id="SSF54506">
    <property type="entry name" value="Diaminopimelate epimerase-like"/>
    <property type="match status" value="1"/>
</dbReference>
<dbReference type="PANTHER" id="PTHR33442:SF1">
    <property type="entry name" value="TRANS-3-HYDROXY-L-PROLINE DEHYDRATASE"/>
    <property type="match status" value="1"/>
</dbReference>
<dbReference type="OrthoDB" id="2905832at2"/>
<organism evidence="2 3">
    <name type="scientific">Oceanobacillus profundus</name>
    <dbReference type="NCBI Taxonomy" id="372463"/>
    <lineage>
        <taxon>Bacteria</taxon>
        <taxon>Bacillati</taxon>
        <taxon>Bacillota</taxon>
        <taxon>Bacilli</taxon>
        <taxon>Bacillales</taxon>
        <taxon>Bacillaceae</taxon>
        <taxon>Oceanobacillus</taxon>
    </lineage>
</organism>
<comment type="caution">
    <text evidence="2">The sequence shown here is derived from an EMBL/GenBank/DDBJ whole genome shotgun (WGS) entry which is preliminary data.</text>
</comment>
<dbReference type="Pfam" id="PF05544">
    <property type="entry name" value="Pro_racemase"/>
    <property type="match status" value="1"/>
</dbReference>
<dbReference type="Gene3D" id="3.10.310.10">
    <property type="entry name" value="Diaminopimelate Epimerase, Chain A, domain 1"/>
    <property type="match status" value="2"/>
</dbReference>
<dbReference type="GO" id="GO:0047580">
    <property type="term" value="F:4-hydroxyproline epimerase activity"/>
    <property type="evidence" value="ECO:0007669"/>
    <property type="project" value="TreeGrafter"/>
</dbReference>
<dbReference type="RefSeq" id="WP_118890218.1">
    <property type="nucleotide sequence ID" value="NZ_PHUT01000018.1"/>
</dbReference>
<dbReference type="PANTHER" id="PTHR33442">
    <property type="entry name" value="TRANS-3-HYDROXY-L-PROLINE DEHYDRATASE"/>
    <property type="match status" value="1"/>
</dbReference>
<dbReference type="EMBL" id="QWEH01000018">
    <property type="protein sequence ID" value="RHW29876.1"/>
    <property type="molecule type" value="Genomic_DNA"/>
</dbReference>
<evidence type="ECO:0000313" key="2">
    <source>
        <dbReference type="EMBL" id="RHW29876.1"/>
    </source>
</evidence>
<reference evidence="2 3" key="1">
    <citation type="journal article" date="2007" name="Int. J. Syst. Evol. Microbiol.">
        <title>Oceanobacillus profundus sp. nov., isolated from a deep-sea sediment core.</title>
        <authorList>
            <person name="Kim Y.G."/>
            <person name="Choi D.H."/>
            <person name="Hyun S."/>
            <person name="Cho B.C."/>
        </authorList>
    </citation>
    <scope>NUCLEOTIDE SEQUENCE [LARGE SCALE GENOMIC DNA]</scope>
    <source>
        <strain evidence="2 3">DSM 18246</strain>
    </source>
</reference>
<evidence type="ECO:0000313" key="3">
    <source>
        <dbReference type="Proteomes" id="UP000285456"/>
    </source>
</evidence>
<name>A0A417YBI1_9BACI</name>
<protein>
    <submittedName>
        <fullName evidence="2">Proline racemase</fullName>
    </submittedName>
</protein>
<evidence type="ECO:0000256" key="1">
    <source>
        <dbReference type="ARBA" id="ARBA00007529"/>
    </source>
</evidence>
<keyword evidence="3" id="KW-1185">Reference proteome</keyword>